<dbReference type="GO" id="GO:0006782">
    <property type="term" value="P:protoporphyrinogen IX biosynthetic process"/>
    <property type="evidence" value="ECO:0007669"/>
    <property type="project" value="UniProtKB-UniRule"/>
</dbReference>
<evidence type="ECO:0000313" key="18">
    <source>
        <dbReference type="EMBL" id="KAL1529018.1"/>
    </source>
</evidence>
<evidence type="ECO:0000313" key="19">
    <source>
        <dbReference type="Proteomes" id="UP001515480"/>
    </source>
</evidence>
<name>A0AB34K745_PRYPA</name>
<evidence type="ECO:0000256" key="4">
    <source>
        <dbReference type="ARBA" id="ARBA00010551"/>
    </source>
</evidence>
<comment type="cofactor">
    <cofactor evidence="15">
        <name>FAD</name>
        <dbReference type="ChEBI" id="CHEBI:57692"/>
    </cofactor>
    <text evidence="15">Binds 1 FAD per subunit.</text>
</comment>
<evidence type="ECO:0000256" key="13">
    <source>
        <dbReference type="ARBA" id="ARBA00023244"/>
    </source>
</evidence>
<keyword evidence="11 15" id="KW-0560">Oxidoreductase</keyword>
<dbReference type="Gene3D" id="3.90.660.20">
    <property type="entry name" value="Protoporphyrinogen oxidase, mitochondrial, domain 2"/>
    <property type="match status" value="1"/>
</dbReference>
<evidence type="ECO:0000256" key="8">
    <source>
        <dbReference type="ARBA" id="ARBA00022640"/>
    </source>
</evidence>
<evidence type="ECO:0000256" key="15">
    <source>
        <dbReference type="RuleBase" id="RU367069"/>
    </source>
</evidence>
<comment type="subcellular location">
    <subcellularLocation>
        <location evidence="15">Mitochondrion inner membrane</location>
    </subcellularLocation>
    <subcellularLocation>
        <location evidence="2">Plastid</location>
        <location evidence="2">Chloroplast</location>
    </subcellularLocation>
</comment>
<evidence type="ECO:0000256" key="9">
    <source>
        <dbReference type="ARBA" id="ARBA00022827"/>
    </source>
</evidence>
<evidence type="ECO:0000256" key="11">
    <source>
        <dbReference type="ARBA" id="ARBA00023002"/>
    </source>
</evidence>
<keyword evidence="9 15" id="KW-0274">FAD</keyword>
<evidence type="ECO:0000256" key="1">
    <source>
        <dbReference type="ARBA" id="ARBA00002600"/>
    </source>
</evidence>
<feature type="chain" id="PRO_5044316381" description="Protoporphyrinogen oxidase" evidence="16">
    <location>
        <begin position="35"/>
        <end position="587"/>
    </location>
</feature>
<comment type="caution">
    <text evidence="18">The sequence shown here is derived from an EMBL/GenBank/DDBJ whole genome shotgun (WGS) entry which is preliminary data.</text>
</comment>
<comment type="catalytic activity">
    <reaction evidence="14 15">
        <text>protoporphyrinogen IX + 3 O2 = protoporphyrin IX + 3 H2O2</text>
        <dbReference type="Rhea" id="RHEA:25576"/>
        <dbReference type="ChEBI" id="CHEBI:15379"/>
        <dbReference type="ChEBI" id="CHEBI:16240"/>
        <dbReference type="ChEBI" id="CHEBI:57306"/>
        <dbReference type="ChEBI" id="CHEBI:57307"/>
        <dbReference type="EC" id="1.3.3.4"/>
    </reaction>
</comment>
<dbReference type="GO" id="GO:0005743">
    <property type="term" value="C:mitochondrial inner membrane"/>
    <property type="evidence" value="ECO:0007669"/>
    <property type="project" value="UniProtKB-SubCell"/>
</dbReference>
<evidence type="ECO:0000256" key="14">
    <source>
        <dbReference type="ARBA" id="ARBA00047554"/>
    </source>
</evidence>
<dbReference type="SUPFAM" id="SSF54373">
    <property type="entry name" value="FAD-linked reductases, C-terminal domain"/>
    <property type="match status" value="1"/>
</dbReference>
<dbReference type="Pfam" id="PF01593">
    <property type="entry name" value="Amino_oxidase"/>
    <property type="match status" value="1"/>
</dbReference>
<feature type="signal peptide" evidence="16">
    <location>
        <begin position="1"/>
        <end position="34"/>
    </location>
</feature>
<reference evidence="18 19" key="1">
    <citation type="journal article" date="2024" name="Science">
        <title>Giant polyketide synthase enzymes in the biosynthesis of giant marine polyether toxins.</title>
        <authorList>
            <person name="Fallon T.R."/>
            <person name="Shende V.V."/>
            <person name="Wierzbicki I.H."/>
            <person name="Pendleton A.L."/>
            <person name="Watervoot N.F."/>
            <person name="Auber R.P."/>
            <person name="Gonzalez D.J."/>
            <person name="Wisecaver J.H."/>
            <person name="Moore B.S."/>
        </authorList>
    </citation>
    <scope>NUCLEOTIDE SEQUENCE [LARGE SCALE GENOMIC DNA]</scope>
    <source>
        <strain evidence="18 19">12B1</strain>
    </source>
</reference>
<evidence type="ECO:0000256" key="16">
    <source>
        <dbReference type="SAM" id="SignalP"/>
    </source>
</evidence>
<comment type="function">
    <text evidence="1 15">Catalyzes the 6-electron oxidation of protoporphyrinogen-IX to form protoporphyrin-IX.</text>
</comment>
<evidence type="ECO:0000256" key="3">
    <source>
        <dbReference type="ARBA" id="ARBA00005073"/>
    </source>
</evidence>
<dbReference type="Gene3D" id="1.10.3110.10">
    <property type="entry name" value="protoporphyrinogen ix oxidase, domain 3"/>
    <property type="match status" value="1"/>
</dbReference>
<proteinExistence type="inferred from homology"/>
<keyword evidence="8" id="KW-0934">Plastid</keyword>
<dbReference type="InterPro" id="IPR050464">
    <property type="entry name" value="Zeta_carotene_desat/Oxidored"/>
</dbReference>
<gene>
    <name evidence="18" type="ORF">AB1Y20_010338</name>
</gene>
<comment type="similarity">
    <text evidence="4 15">Belongs to the protoporphyrinogen/coproporphyrinogen oxidase family. Protoporphyrinogen oxidase subfamily.</text>
</comment>
<evidence type="ECO:0000259" key="17">
    <source>
        <dbReference type="Pfam" id="PF01593"/>
    </source>
</evidence>
<keyword evidence="7 15" id="KW-0285">Flavoprotein</keyword>
<organism evidence="18 19">
    <name type="scientific">Prymnesium parvum</name>
    <name type="common">Toxic golden alga</name>
    <dbReference type="NCBI Taxonomy" id="97485"/>
    <lineage>
        <taxon>Eukaryota</taxon>
        <taxon>Haptista</taxon>
        <taxon>Haptophyta</taxon>
        <taxon>Prymnesiophyceae</taxon>
        <taxon>Prymnesiales</taxon>
        <taxon>Prymnesiaceae</taxon>
        <taxon>Prymnesium</taxon>
    </lineage>
</organism>
<evidence type="ECO:0000256" key="6">
    <source>
        <dbReference type="ARBA" id="ARBA00022528"/>
    </source>
</evidence>
<keyword evidence="19" id="KW-1185">Reference proteome</keyword>
<comment type="pathway">
    <text evidence="3 15">Porphyrin-containing compound metabolism; protoporphyrin-IX biosynthesis; protoporphyrin-IX from protoporphyrinogen-IX: step 1/1.</text>
</comment>
<dbReference type="PANTHER" id="PTHR42923">
    <property type="entry name" value="PROTOPORPHYRINOGEN OXIDASE"/>
    <property type="match status" value="1"/>
</dbReference>
<dbReference type="InterPro" id="IPR002937">
    <property type="entry name" value="Amino_oxidase"/>
</dbReference>
<dbReference type="AlphaFoldDB" id="A0AB34K745"/>
<dbReference type="Proteomes" id="UP001515480">
    <property type="component" value="Unassembled WGS sequence"/>
</dbReference>
<keyword evidence="12 15" id="KW-0350">Heme biosynthesis</keyword>
<evidence type="ECO:0000256" key="10">
    <source>
        <dbReference type="ARBA" id="ARBA00022946"/>
    </source>
</evidence>
<dbReference type="SUPFAM" id="SSF51905">
    <property type="entry name" value="FAD/NAD(P)-binding domain"/>
    <property type="match status" value="1"/>
</dbReference>
<dbReference type="EMBL" id="JBGBPQ010000002">
    <property type="protein sequence ID" value="KAL1529018.1"/>
    <property type="molecule type" value="Genomic_DNA"/>
</dbReference>
<accession>A0AB34K745</accession>
<dbReference type="NCBIfam" id="TIGR00562">
    <property type="entry name" value="proto_IX_ox"/>
    <property type="match status" value="1"/>
</dbReference>
<dbReference type="EC" id="1.3.3.4" evidence="5 15"/>
<dbReference type="Gene3D" id="3.50.50.60">
    <property type="entry name" value="FAD/NAD(P)-binding domain"/>
    <property type="match status" value="1"/>
</dbReference>
<dbReference type="GO" id="GO:0009507">
    <property type="term" value="C:chloroplast"/>
    <property type="evidence" value="ECO:0007669"/>
    <property type="project" value="UniProtKB-SubCell"/>
</dbReference>
<dbReference type="FunFam" id="1.10.3110.10:FF:000002">
    <property type="entry name" value="Protoporphyrinogen oxidase"/>
    <property type="match status" value="1"/>
</dbReference>
<dbReference type="InterPro" id="IPR036188">
    <property type="entry name" value="FAD/NAD-bd_sf"/>
</dbReference>
<keyword evidence="13 15" id="KW-0627">Porphyrin biosynthesis</keyword>
<evidence type="ECO:0000256" key="2">
    <source>
        <dbReference type="ARBA" id="ARBA00004229"/>
    </source>
</evidence>
<keyword evidence="16" id="KW-0732">Signal</keyword>
<evidence type="ECO:0000256" key="7">
    <source>
        <dbReference type="ARBA" id="ARBA00022630"/>
    </source>
</evidence>
<evidence type="ECO:0000256" key="5">
    <source>
        <dbReference type="ARBA" id="ARBA00012867"/>
    </source>
</evidence>
<dbReference type="GO" id="GO:0004729">
    <property type="term" value="F:oxygen-dependent protoporphyrinogen oxidase activity"/>
    <property type="evidence" value="ECO:0007669"/>
    <property type="project" value="UniProtKB-UniRule"/>
</dbReference>
<dbReference type="PANTHER" id="PTHR42923:SF3">
    <property type="entry name" value="PROTOPORPHYRINOGEN OXIDASE"/>
    <property type="match status" value="1"/>
</dbReference>
<protein>
    <recommendedName>
        <fullName evidence="5 15">Protoporphyrinogen oxidase</fullName>
        <ecNumber evidence="5 15">1.3.3.4</ecNumber>
    </recommendedName>
</protein>
<sequence length="587" mass="63753">MKPSRRGNEMKPPRREMAVWRVAALLAHAALVDAALKPRASFAHVARAQRPRAAAPQMKPTRAGCLVIGGGISGATLAHNLHRAGVDVLLTEARDYLGGNVKSHNDDGFVWEEGPNSFAAQPAIVRIAHELGIGDQLVFADESLPPWVNHNGKLHPLPKGKGGKGAQGQLELLLGSNGVIKFGLLGDLLSWPGKLRALAGALLGHAPPPEGKDETIREWVTRTLGEEVFLRCIDPFVSGVYAGDPQTLSMRAALGKIARIEQYAYNIGWNKWGAIFYGGLARQVELTKERKANPPDPAWPPFEYGNPGSFREGLSTLPNAIAAELGAPVGEKPKPDSRVRLEWKVTKLERKKDGSFIARFDTPSGPQSVEARCVVSTVPAHALSKVLSPVLPEAAEVFDKVREEIKRRGIYHPPVASVTVAYPKTAFKDVELPNGFGNLQDLPGFGSLNPRTEGVRTLGTLWSSSLFPGRCPPEYNLLLNYIGGSRDPAIADLSEDEIVAEVDKGCRQVLLKPDAPPPKVLGVKLWPTAIPQYELGHLELMERLERAEANCPGLWVCGNYRSGVAFPDCVEFGYQQAKVVEKYLSSK</sequence>
<keyword evidence="10" id="KW-0809">Transit peptide</keyword>
<feature type="domain" description="Amine oxidase" evidence="17">
    <location>
        <begin position="72"/>
        <end position="580"/>
    </location>
</feature>
<dbReference type="InterPro" id="IPR004572">
    <property type="entry name" value="Protoporphyrinogen_oxidase"/>
</dbReference>
<evidence type="ECO:0000256" key="12">
    <source>
        <dbReference type="ARBA" id="ARBA00023133"/>
    </source>
</evidence>
<keyword evidence="6" id="KW-0150">Chloroplast</keyword>